<dbReference type="SUPFAM" id="SSF53474">
    <property type="entry name" value="alpha/beta-Hydrolases"/>
    <property type="match status" value="1"/>
</dbReference>
<protein>
    <submittedName>
        <fullName evidence="7">TAP-like protein</fullName>
    </submittedName>
</protein>
<feature type="domain" description="Peptidase S33 tripeptidyl aminopeptidase-like C-terminal" evidence="6">
    <location>
        <begin position="412"/>
        <end position="513"/>
    </location>
</feature>
<name>A0A2T0T701_9PSEU</name>
<accession>A0A2T0T701</accession>
<evidence type="ECO:0000256" key="2">
    <source>
        <dbReference type="ARBA" id="ARBA00022729"/>
    </source>
</evidence>
<dbReference type="AlphaFoldDB" id="A0A2T0T701"/>
<comment type="similarity">
    <text evidence="1">Belongs to the peptidase S33 family.</text>
</comment>
<dbReference type="Proteomes" id="UP000239494">
    <property type="component" value="Unassembled WGS sequence"/>
</dbReference>
<keyword evidence="8" id="KW-1185">Reference proteome</keyword>
<dbReference type="InterPro" id="IPR013595">
    <property type="entry name" value="Pept_S33_TAP-like_C"/>
</dbReference>
<dbReference type="PROSITE" id="PS51257">
    <property type="entry name" value="PROKAR_LIPOPROTEIN"/>
    <property type="match status" value="1"/>
</dbReference>
<evidence type="ECO:0000256" key="4">
    <source>
        <dbReference type="SAM" id="MobiDB-lite"/>
    </source>
</evidence>
<sequence length="518" mass="55372">MSNVHLRRKSRLALAAVVVAASTVACTATPSSSAPTRAEVRWGLCPQDAGGPGLECALLDVPLDYHAPDGRKIQIAISRLASTHPEKRRGILLTNSGGPGGEGLRHPLDLKAVGLPQDVLDSYDVIGMDPRGVGRSTPVTCDLAKTPAYYTNIPLHAATADDVRTKAVLVKQVADNCAHSASQDLLPHISTANTARDLDRVRAALGEEKASYFGISYGTYLGAVYTTLFPASTDRVLIDSSLGPGGWDREGSRMFAQGFEDRFPDFAEYVAANHPDYGLGTTPEQVTAKYYELTARLDALPGIGTDAGGLFRQTTFGGMYYDNALGKLAETWRDVDNGTWRPDAAPSTESKPSGGTTAGPASADQEDAVRWPAKPADNYLASQLHVLCNDSRWPTSVQTYVDEHAEDRVAHPMFGSAASNIGPCAFWPDPVEPQTRITGQGPSNVLIVQNLRDPITPLAVARKMRGALGDRARMITVDQGGHLAYPFKENKCANDKASEFLVTGKRVTEDLACAAEPG</sequence>
<evidence type="ECO:0000313" key="7">
    <source>
        <dbReference type="EMBL" id="PRY41456.1"/>
    </source>
</evidence>
<dbReference type="InterPro" id="IPR051601">
    <property type="entry name" value="Serine_prot/Carboxylest_S33"/>
</dbReference>
<dbReference type="PANTHER" id="PTHR43248">
    <property type="entry name" value="2-SUCCINYL-6-HYDROXY-2,4-CYCLOHEXADIENE-1-CARBOXYLATE SYNTHASE"/>
    <property type="match status" value="1"/>
</dbReference>
<feature type="chain" id="PRO_5038776156" evidence="5">
    <location>
        <begin position="28"/>
        <end position="518"/>
    </location>
</feature>
<dbReference type="GO" id="GO:0016787">
    <property type="term" value="F:hydrolase activity"/>
    <property type="evidence" value="ECO:0007669"/>
    <property type="project" value="UniProtKB-KW"/>
</dbReference>
<dbReference type="EMBL" id="PVTF01000005">
    <property type="protein sequence ID" value="PRY41456.1"/>
    <property type="molecule type" value="Genomic_DNA"/>
</dbReference>
<proteinExistence type="inferred from homology"/>
<dbReference type="PANTHER" id="PTHR43248:SF29">
    <property type="entry name" value="TRIPEPTIDYL AMINOPEPTIDASE"/>
    <property type="match status" value="1"/>
</dbReference>
<evidence type="ECO:0000313" key="8">
    <source>
        <dbReference type="Proteomes" id="UP000239494"/>
    </source>
</evidence>
<reference evidence="7 8" key="1">
    <citation type="submission" date="2018-03" db="EMBL/GenBank/DDBJ databases">
        <title>Genomic Encyclopedia of Archaeal and Bacterial Type Strains, Phase II (KMG-II): from individual species to whole genera.</title>
        <authorList>
            <person name="Goeker M."/>
        </authorList>
    </citation>
    <scope>NUCLEOTIDE SEQUENCE [LARGE SCALE GENOMIC DNA]</scope>
    <source>
        <strain evidence="7 8">DSM 44720</strain>
    </source>
</reference>
<dbReference type="Gene3D" id="3.40.50.1820">
    <property type="entry name" value="alpha/beta hydrolase"/>
    <property type="match status" value="1"/>
</dbReference>
<evidence type="ECO:0000256" key="5">
    <source>
        <dbReference type="SAM" id="SignalP"/>
    </source>
</evidence>
<feature type="signal peptide" evidence="5">
    <location>
        <begin position="1"/>
        <end position="27"/>
    </location>
</feature>
<evidence type="ECO:0000256" key="1">
    <source>
        <dbReference type="ARBA" id="ARBA00010088"/>
    </source>
</evidence>
<organism evidence="7 8">
    <name type="scientific">Umezawaea tangerina</name>
    <dbReference type="NCBI Taxonomy" id="84725"/>
    <lineage>
        <taxon>Bacteria</taxon>
        <taxon>Bacillati</taxon>
        <taxon>Actinomycetota</taxon>
        <taxon>Actinomycetes</taxon>
        <taxon>Pseudonocardiales</taxon>
        <taxon>Pseudonocardiaceae</taxon>
        <taxon>Umezawaea</taxon>
    </lineage>
</organism>
<gene>
    <name evidence="7" type="ORF">CLV43_105214</name>
</gene>
<evidence type="ECO:0000259" key="6">
    <source>
        <dbReference type="Pfam" id="PF08386"/>
    </source>
</evidence>
<keyword evidence="2 5" id="KW-0732">Signal</keyword>
<dbReference type="InterPro" id="IPR029058">
    <property type="entry name" value="AB_hydrolase_fold"/>
</dbReference>
<keyword evidence="3" id="KW-0378">Hydrolase</keyword>
<comment type="caution">
    <text evidence="7">The sequence shown here is derived from an EMBL/GenBank/DDBJ whole genome shotgun (WGS) entry which is preliminary data.</text>
</comment>
<dbReference type="Pfam" id="PF08386">
    <property type="entry name" value="Abhydrolase_4"/>
    <property type="match status" value="1"/>
</dbReference>
<feature type="region of interest" description="Disordered" evidence="4">
    <location>
        <begin position="337"/>
        <end position="366"/>
    </location>
</feature>
<evidence type="ECO:0000256" key="3">
    <source>
        <dbReference type="ARBA" id="ARBA00022801"/>
    </source>
</evidence>